<feature type="region of interest" description="Disordered" evidence="1">
    <location>
        <begin position="393"/>
        <end position="430"/>
    </location>
</feature>
<gene>
    <name evidence="4" type="ORF">ASPACDRAFT_116446</name>
</gene>
<organism evidence="4 5">
    <name type="scientific">Aspergillus aculeatus (strain ATCC 16872 / CBS 172.66 / WB 5094)</name>
    <dbReference type="NCBI Taxonomy" id="690307"/>
    <lineage>
        <taxon>Eukaryota</taxon>
        <taxon>Fungi</taxon>
        <taxon>Dikarya</taxon>
        <taxon>Ascomycota</taxon>
        <taxon>Pezizomycotina</taxon>
        <taxon>Eurotiomycetes</taxon>
        <taxon>Eurotiomycetidae</taxon>
        <taxon>Eurotiales</taxon>
        <taxon>Aspergillaceae</taxon>
        <taxon>Aspergillus</taxon>
        <taxon>Aspergillus subgen. Circumdati</taxon>
    </lineage>
</organism>
<sequence>MSIRFLDRLLLALIFGLLPITVAQVCLPPLGEYGYSYNATDQSVLDAIAKNCTTINGSIVIATSYTGSFYLPNVRNITGQIGYGWEGTPAVPAPTSISLPDLEYMGSDMYLLGISTLANLSAPKLRTAGWALRMDYVQNVDLRSLETVRYAEIFGDVSRCIQCSVRLDSLRSVSGYFSICNKDRCEKNQSSTTPLYISLPSLQSVGSIEIAGSLSGLAVPNLTTIKEEARFAGFRRASSNASAINMTFPRLNNAPTYMILGGNISSLSMPELRNMSGYFRVDAGDSLPIDLPFEEASSIDLYGAISSVKFPKLKSLSSFSVHSSLSLDCQSVKETIMKVKNGSKGYVNCSSKRHSKKLGTGAIAGIVVGVVIGVGLIVVLGALYYIKRRKRREEKPVSNTGLNGFSPPRYEEPQAVKVPPPKYSPPLGTR</sequence>
<evidence type="ECO:0000256" key="3">
    <source>
        <dbReference type="SAM" id="SignalP"/>
    </source>
</evidence>
<dbReference type="SUPFAM" id="SSF52058">
    <property type="entry name" value="L domain-like"/>
    <property type="match status" value="1"/>
</dbReference>
<evidence type="ECO:0000256" key="2">
    <source>
        <dbReference type="SAM" id="Phobius"/>
    </source>
</evidence>
<name>A0A1L9WZA4_ASPA1</name>
<keyword evidence="2" id="KW-0812">Transmembrane</keyword>
<dbReference type="AlphaFoldDB" id="A0A1L9WZA4"/>
<keyword evidence="2" id="KW-0472">Membrane</keyword>
<dbReference type="OrthoDB" id="536881at2759"/>
<dbReference type="RefSeq" id="XP_020057921.1">
    <property type="nucleotide sequence ID" value="XM_020195988.1"/>
</dbReference>
<keyword evidence="5" id="KW-1185">Reference proteome</keyword>
<keyword evidence="3" id="KW-0732">Signal</keyword>
<evidence type="ECO:0000313" key="5">
    <source>
        <dbReference type="Proteomes" id="UP000184546"/>
    </source>
</evidence>
<evidence type="ECO:0008006" key="6">
    <source>
        <dbReference type="Google" id="ProtNLM"/>
    </source>
</evidence>
<reference evidence="5" key="1">
    <citation type="journal article" date="2017" name="Genome Biol.">
        <title>Comparative genomics reveals high biological diversity and specific adaptations in the industrially and medically important fungal genus Aspergillus.</title>
        <authorList>
            <person name="de Vries R.P."/>
            <person name="Riley R."/>
            <person name="Wiebenga A."/>
            <person name="Aguilar-Osorio G."/>
            <person name="Amillis S."/>
            <person name="Uchima C.A."/>
            <person name="Anderluh G."/>
            <person name="Asadollahi M."/>
            <person name="Askin M."/>
            <person name="Barry K."/>
            <person name="Battaglia E."/>
            <person name="Bayram O."/>
            <person name="Benocci T."/>
            <person name="Braus-Stromeyer S.A."/>
            <person name="Caldana C."/>
            <person name="Canovas D."/>
            <person name="Cerqueira G.C."/>
            <person name="Chen F."/>
            <person name="Chen W."/>
            <person name="Choi C."/>
            <person name="Clum A."/>
            <person name="Dos Santos R.A."/>
            <person name="Damasio A.R."/>
            <person name="Diallinas G."/>
            <person name="Emri T."/>
            <person name="Fekete E."/>
            <person name="Flipphi M."/>
            <person name="Freyberg S."/>
            <person name="Gallo A."/>
            <person name="Gournas C."/>
            <person name="Habgood R."/>
            <person name="Hainaut M."/>
            <person name="Harispe M.L."/>
            <person name="Henrissat B."/>
            <person name="Hilden K.S."/>
            <person name="Hope R."/>
            <person name="Hossain A."/>
            <person name="Karabika E."/>
            <person name="Karaffa L."/>
            <person name="Karanyi Z."/>
            <person name="Krasevec N."/>
            <person name="Kuo A."/>
            <person name="Kusch H."/>
            <person name="LaButti K."/>
            <person name="Lagendijk E.L."/>
            <person name="Lapidus A."/>
            <person name="Levasseur A."/>
            <person name="Lindquist E."/>
            <person name="Lipzen A."/>
            <person name="Logrieco A.F."/>
            <person name="MacCabe A."/>
            <person name="Maekelae M.R."/>
            <person name="Malavazi I."/>
            <person name="Melin P."/>
            <person name="Meyer V."/>
            <person name="Mielnichuk N."/>
            <person name="Miskei M."/>
            <person name="Molnar A.P."/>
            <person name="Mule G."/>
            <person name="Ngan C.Y."/>
            <person name="Orejas M."/>
            <person name="Orosz E."/>
            <person name="Ouedraogo J.P."/>
            <person name="Overkamp K.M."/>
            <person name="Park H.-S."/>
            <person name="Perrone G."/>
            <person name="Piumi F."/>
            <person name="Punt P.J."/>
            <person name="Ram A.F."/>
            <person name="Ramon A."/>
            <person name="Rauscher S."/>
            <person name="Record E."/>
            <person name="Riano-Pachon D.M."/>
            <person name="Robert V."/>
            <person name="Roehrig J."/>
            <person name="Ruller R."/>
            <person name="Salamov A."/>
            <person name="Salih N.S."/>
            <person name="Samson R.A."/>
            <person name="Sandor E."/>
            <person name="Sanguinetti M."/>
            <person name="Schuetze T."/>
            <person name="Sepcic K."/>
            <person name="Shelest E."/>
            <person name="Sherlock G."/>
            <person name="Sophianopoulou V."/>
            <person name="Squina F.M."/>
            <person name="Sun H."/>
            <person name="Susca A."/>
            <person name="Todd R.B."/>
            <person name="Tsang A."/>
            <person name="Unkles S.E."/>
            <person name="van de Wiele N."/>
            <person name="van Rossen-Uffink D."/>
            <person name="Oliveira J.V."/>
            <person name="Vesth T.C."/>
            <person name="Visser J."/>
            <person name="Yu J.-H."/>
            <person name="Zhou M."/>
            <person name="Andersen M.R."/>
            <person name="Archer D.B."/>
            <person name="Baker S.E."/>
            <person name="Benoit I."/>
            <person name="Brakhage A.A."/>
            <person name="Braus G.H."/>
            <person name="Fischer R."/>
            <person name="Frisvad J.C."/>
            <person name="Goldman G.H."/>
            <person name="Houbraken J."/>
            <person name="Oakley B."/>
            <person name="Pocsi I."/>
            <person name="Scazzocchio C."/>
            <person name="Seiboth B."/>
            <person name="vanKuyk P.A."/>
            <person name="Wortman J."/>
            <person name="Dyer P.S."/>
            <person name="Grigoriev I.V."/>
        </authorList>
    </citation>
    <scope>NUCLEOTIDE SEQUENCE [LARGE SCALE GENOMIC DNA]</scope>
    <source>
        <strain evidence="5">ATCC 16872 / CBS 172.66 / WB 5094</strain>
    </source>
</reference>
<dbReference type="EMBL" id="KV878974">
    <property type="protein sequence ID" value="OJK01582.1"/>
    <property type="molecule type" value="Genomic_DNA"/>
</dbReference>
<dbReference type="STRING" id="690307.A0A1L9WZA4"/>
<keyword evidence="2" id="KW-1133">Transmembrane helix</keyword>
<evidence type="ECO:0000313" key="4">
    <source>
        <dbReference type="EMBL" id="OJK01582.1"/>
    </source>
</evidence>
<feature type="signal peptide" evidence="3">
    <location>
        <begin position="1"/>
        <end position="23"/>
    </location>
</feature>
<feature type="transmembrane region" description="Helical" evidence="2">
    <location>
        <begin position="362"/>
        <end position="386"/>
    </location>
</feature>
<accession>A0A1L9WZA4</accession>
<protein>
    <recommendedName>
        <fullName evidence="6">Peptidase A1 domain-containing protein</fullName>
    </recommendedName>
</protein>
<feature type="chain" id="PRO_5013335968" description="Peptidase A1 domain-containing protein" evidence="3">
    <location>
        <begin position="24"/>
        <end position="430"/>
    </location>
</feature>
<dbReference type="OMA" id="CHVENSA"/>
<evidence type="ECO:0000256" key="1">
    <source>
        <dbReference type="SAM" id="MobiDB-lite"/>
    </source>
</evidence>
<dbReference type="VEuPathDB" id="FungiDB:ASPACDRAFT_116446"/>
<dbReference type="GeneID" id="30969802"/>
<proteinExistence type="predicted"/>
<dbReference type="Proteomes" id="UP000184546">
    <property type="component" value="Unassembled WGS sequence"/>
</dbReference>